<dbReference type="PANTHER" id="PTHR42930">
    <property type="entry name" value="PHOSPHATE-SPECIFIC TRANSPORT SYSTEM ACCESSORY PROTEIN PHOU"/>
    <property type="match status" value="1"/>
</dbReference>
<dbReference type="EMBL" id="DTPI01000029">
    <property type="protein sequence ID" value="HGE66418.1"/>
    <property type="molecule type" value="Genomic_DNA"/>
</dbReference>
<dbReference type="Pfam" id="PF01895">
    <property type="entry name" value="PhoU"/>
    <property type="match status" value="1"/>
</dbReference>
<evidence type="ECO:0000313" key="3">
    <source>
        <dbReference type="EMBL" id="HGU58743.1"/>
    </source>
</evidence>
<gene>
    <name evidence="4" type="ORF">ENL48_05740</name>
    <name evidence="3" type="ORF">ENT89_00720</name>
    <name evidence="2" type="ORF">ENX77_04775</name>
</gene>
<comment type="caution">
    <text evidence="2">The sequence shown here is derived from an EMBL/GenBank/DDBJ whole genome shotgun (WGS) entry which is preliminary data.</text>
</comment>
<dbReference type="Gene3D" id="1.20.58.220">
    <property type="entry name" value="Phosphate transport system protein phou homolog 2, domain 2"/>
    <property type="match status" value="1"/>
</dbReference>
<dbReference type="GO" id="GO:0003677">
    <property type="term" value="F:DNA binding"/>
    <property type="evidence" value="ECO:0007669"/>
    <property type="project" value="InterPro"/>
</dbReference>
<sequence>MKDVRKIFKSGKGSYILTLPKIWIIENGLKEGDSVYLNIKRNKLLISPSNIQKMPSKMSSIDDEDLDFNQVLRRIIAYYLAGYNSLKVRTYNDEQRRAVAFASDMLIGVEIMEDLGEVVTLEIYLDSRRINLNEIVERMSRVCKSMLSDFRKMIKSFKREIGSSIIVRENEIDKLYFLTLRLINNAVWECLSENEILEVFNYRIFARALERTADHIDAMVESLINLGKAYPEFCDIIEKCEELFGISTNSFFKKDISAAEDVLNNAEIYINHIIALYTKILSYEKEEILNLKTILDGLQRIIGYSSDIAEVTINASVLS</sequence>
<name>A0A7C3YEI6_9EURY</name>
<evidence type="ECO:0000313" key="2">
    <source>
        <dbReference type="EMBL" id="HGE66418.1"/>
    </source>
</evidence>
<protein>
    <submittedName>
        <fullName evidence="2">Phosphate uptake regulator PhoU</fullName>
    </submittedName>
</protein>
<dbReference type="AlphaFoldDB" id="A0A7C3YEI6"/>
<dbReference type="SUPFAM" id="SSF109755">
    <property type="entry name" value="PhoU-like"/>
    <property type="match status" value="1"/>
</dbReference>
<evidence type="ECO:0000313" key="4">
    <source>
        <dbReference type="EMBL" id="HHF48637.1"/>
    </source>
</evidence>
<reference evidence="2" key="1">
    <citation type="journal article" date="2020" name="mSystems">
        <title>Genome- and Community-Level Interaction Insights into Carbon Utilization and Element Cycling Functions of Hydrothermarchaeota in Hydrothermal Sediment.</title>
        <authorList>
            <person name="Zhou Z."/>
            <person name="Liu Y."/>
            <person name="Xu W."/>
            <person name="Pan J."/>
            <person name="Luo Z.H."/>
            <person name="Li M."/>
        </authorList>
    </citation>
    <scope>NUCLEOTIDE SEQUENCE [LARGE SCALE GENOMIC DNA]</scope>
    <source>
        <strain evidence="4">SpSt-10</strain>
        <strain evidence="3">SpSt-62</strain>
        <strain evidence="2">SpSt-97</strain>
    </source>
</reference>
<dbReference type="GO" id="GO:0030643">
    <property type="term" value="P:intracellular phosphate ion homeostasis"/>
    <property type="evidence" value="ECO:0007669"/>
    <property type="project" value="InterPro"/>
</dbReference>
<dbReference type="PANTHER" id="PTHR42930:SF3">
    <property type="entry name" value="PHOSPHATE-SPECIFIC TRANSPORT SYSTEM ACCESSORY PROTEIN PHOU"/>
    <property type="match status" value="1"/>
</dbReference>
<dbReference type="GO" id="GO:0045936">
    <property type="term" value="P:negative regulation of phosphate metabolic process"/>
    <property type="evidence" value="ECO:0007669"/>
    <property type="project" value="InterPro"/>
</dbReference>
<feature type="domain" description="SpoVT-AbrB" evidence="1">
    <location>
        <begin position="9"/>
        <end position="54"/>
    </location>
</feature>
<dbReference type="EMBL" id="DRUC01000089">
    <property type="protein sequence ID" value="HHF48637.1"/>
    <property type="molecule type" value="Genomic_DNA"/>
</dbReference>
<dbReference type="Pfam" id="PF04014">
    <property type="entry name" value="MazE_antitoxin"/>
    <property type="match status" value="1"/>
</dbReference>
<dbReference type="EMBL" id="DTAK01000005">
    <property type="protein sequence ID" value="HGU58743.1"/>
    <property type="molecule type" value="Genomic_DNA"/>
</dbReference>
<accession>A0A7C3YEI6</accession>
<dbReference type="SMART" id="SM00966">
    <property type="entry name" value="SpoVT_AbrB"/>
    <property type="match status" value="1"/>
</dbReference>
<proteinExistence type="predicted"/>
<evidence type="ECO:0000259" key="1">
    <source>
        <dbReference type="SMART" id="SM00966"/>
    </source>
</evidence>
<dbReference type="InterPro" id="IPR007159">
    <property type="entry name" value="SpoVT-AbrB_dom"/>
</dbReference>
<dbReference type="InterPro" id="IPR038078">
    <property type="entry name" value="PhoU-like_sf"/>
</dbReference>
<dbReference type="InterPro" id="IPR028366">
    <property type="entry name" value="PhoU"/>
</dbReference>
<dbReference type="InterPro" id="IPR026022">
    <property type="entry name" value="PhoU_dom"/>
</dbReference>
<organism evidence="2">
    <name type="scientific">Geoglobus ahangari</name>
    <dbReference type="NCBI Taxonomy" id="113653"/>
    <lineage>
        <taxon>Archaea</taxon>
        <taxon>Methanobacteriati</taxon>
        <taxon>Methanobacteriota</taxon>
        <taxon>Archaeoglobi</taxon>
        <taxon>Archaeoglobales</taxon>
        <taxon>Archaeoglobaceae</taxon>
        <taxon>Geoglobus</taxon>
    </lineage>
</organism>